<dbReference type="Proteomes" id="UP001203297">
    <property type="component" value="Unassembled WGS sequence"/>
</dbReference>
<proteinExistence type="predicted"/>
<dbReference type="Gene3D" id="3.80.10.10">
    <property type="entry name" value="Ribonuclease Inhibitor"/>
    <property type="match status" value="1"/>
</dbReference>
<evidence type="ECO:0000313" key="1">
    <source>
        <dbReference type="EMBL" id="KAI0298755.1"/>
    </source>
</evidence>
<dbReference type="AlphaFoldDB" id="A0AAD4M2D0"/>
<name>A0AAD4M2D0_9AGAM</name>
<dbReference type="SUPFAM" id="SSF52058">
    <property type="entry name" value="L domain-like"/>
    <property type="match status" value="1"/>
</dbReference>
<dbReference type="InterPro" id="IPR032675">
    <property type="entry name" value="LRR_dom_sf"/>
</dbReference>
<organism evidence="1 2">
    <name type="scientific">Multifurca ochricompacta</name>
    <dbReference type="NCBI Taxonomy" id="376703"/>
    <lineage>
        <taxon>Eukaryota</taxon>
        <taxon>Fungi</taxon>
        <taxon>Dikarya</taxon>
        <taxon>Basidiomycota</taxon>
        <taxon>Agaricomycotina</taxon>
        <taxon>Agaricomycetes</taxon>
        <taxon>Russulales</taxon>
        <taxon>Russulaceae</taxon>
        <taxon>Multifurca</taxon>
    </lineage>
</organism>
<protein>
    <submittedName>
        <fullName evidence="1">Uncharacterized protein</fullName>
    </submittedName>
</protein>
<accession>A0AAD4M2D0</accession>
<gene>
    <name evidence="1" type="ORF">B0F90DRAFT_1668891</name>
</gene>
<comment type="caution">
    <text evidence="1">The sequence shown here is derived from an EMBL/GenBank/DDBJ whole genome shotgun (WGS) entry which is preliminary data.</text>
</comment>
<reference evidence="1" key="1">
    <citation type="journal article" date="2022" name="New Phytol.">
        <title>Evolutionary transition to the ectomycorrhizal habit in the genomes of a hyperdiverse lineage of mushroom-forming fungi.</title>
        <authorList>
            <person name="Looney B."/>
            <person name="Miyauchi S."/>
            <person name="Morin E."/>
            <person name="Drula E."/>
            <person name="Courty P.E."/>
            <person name="Kohler A."/>
            <person name="Kuo A."/>
            <person name="LaButti K."/>
            <person name="Pangilinan J."/>
            <person name="Lipzen A."/>
            <person name="Riley R."/>
            <person name="Andreopoulos W."/>
            <person name="He G."/>
            <person name="Johnson J."/>
            <person name="Nolan M."/>
            <person name="Tritt A."/>
            <person name="Barry K.W."/>
            <person name="Grigoriev I.V."/>
            <person name="Nagy L.G."/>
            <person name="Hibbett D."/>
            <person name="Henrissat B."/>
            <person name="Matheny P.B."/>
            <person name="Labbe J."/>
            <person name="Martin F.M."/>
        </authorList>
    </citation>
    <scope>NUCLEOTIDE SEQUENCE</scope>
    <source>
        <strain evidence="1">BPL690</strain>
    </source>
</reference>
<dbReference type="EMBL" id="WTXG01000026">
    <property type="protein sequence ID" value="KAI0298755.1"/>
    <property type="molecule type" value="Genomic_DNA"/>
</dbReference>
<sequence length="457" mass="50657">MATCYIHITSPSQSTTSVHIRNTCSEDAGLLASLAYGSAIHRGSGSKPPVGDVLTALQHPGRVHELTLDLTSTMVEGLATQMQEPLPALECLSLKSQDKAGSVVLPTVFLGGSAPRLRDIHLCGIAFSTLPKLLLSARDLVSLRLEKIPRTGYFPPEVLACSLSEMTELTSLHIQFLAPTSRPSQKSRRPPPLTLIVLHSLTEFKFRGISEYLEDILARINAPLLRNLEVTFFNQLIFEIPHLSQFIGRTETSQSLNQAMVYSSRSGISLILTKVRQPAGNNPVNRRFALQISCGQLDWQVSSVSQICTYFSPLLSRVERLYIRASPRSTGWPDDIEPSQWLELLDSYGSVKRLHVIGPLGPNVAPALQQVTRRMMDPPEVLPALRRLHLGGNSKSAPVDAFIARRQLCGHNITRWTPSSDAVNLWRLWMPQINWSFNALERLHLIGDAEAMDLTRT</sequence>
<evidence type="ECO:0000313" key="2">
    <source>
        <dbReference type="Proteomes" id="UP001203297"/>
    </source>
</evidence>
<keyword evidence="2" id="KW-1185">Reference proteome</keyword>